<accession>A0ACB7W725</accession>
<protein>
    <submittedName>
        <fullName evidence="1">NAD(P)-binding domain-containing protein</fullName>
    </submittedName>
</protein>
<proteinExistence type="predicted"/>
<sequence length="145" mass="15449">MHPHSKGQKKEKMSAITSILIASFLLVCILHQGNAQTITEDFTPPCSINNITVVQTPTGQIIQGNPQYQVIVGNDCICTQSAVLVYCTGFNSFDQVDPKVFRSNGDGKCIVNDGQPVISGSPTTFIYAQSHAANLTAASSIISCS</sequence>
<evidence type="ECO:0000313" key="2">
    <source>
        <dbReference type="Proteomes" id="UP000827976"/>
    </source>
</evidence>
<evidence type="ECO:0000313" key="1">
    <source>
        <dbReference type="EMBL" id="KAH7683243.1"/>
    </source>
</evidence>
<dbReference type="Proteomes" id="UP000827976">
    <property type="component" value="Chromosome 5"/>
</dbReference>
<name>A0ACB7W725_DIOAL</name>
<dbReference type="EMBL" id="CM037015">
    <property type="protein sequence ID" value="KAH7683243.1"/>
    <property type="molecule type" value="Genomic_DNA"/>
</dbReference>
<organism evidence="1 2">
    <name type="scientific">Dioscorea alata</name>
    <name type="common">Purple yam</name>
    <dbReference type="NCBI Taxonomy" id="55571"/>
    <lineage>
        <taxon>Eukaryota</taxon>
        <taxon>Viridiplantae</taxon>
        <taxon>Streptophyta</taxon>
        <taxon>Embryophyta</taxon>
        <taxon>Tracheophyta</taxon>
        <taxon>Spermatophyta</taxon>
        <taxon>Magnoliopsida</taxon>
        <taxon>Liliopsida</taxon>
        <taxon>Dioscoreales</taxon>
        <taxon>Dioscoreaceae</taxon>
        <taxon>Dioscorea</taxon>
    </lineage>
</organism>
<gene>
    <name evidence="1" type="ORF">IHE45_05G170800</name>
</gene>
<keyword evidence="2" id="KW-1185">Reference proteome</keyword>
<reference evidence="2" key="1">
    <citation type="journal article" date="2022" name="Nat. Commun.">
        <title>Chromosome evolution and the genetic basis of agronomically important traits in greater yam.</title>
        <authorList>
            <person name="Bredeson J.V."/>
            <person name="Lyons J.B."/>
            <person name="Oniyinde I.O."/>
            <person name="Okereke N.R."/>
            <person name="Kolade O."/>
            <person name="Nnabue I."/>
            <person name="Nwadili C.O."/>
            <person name="Hribova E."/>
            <person name="Parker M."/>
            <person name="Nwogha J."/>
            <person name="Shu S."/>
            <person name="Carlson J."/>
            <person name="Kariba R."/>
            <person name="Muthemba S."/>
            <person name="Knop K."/>
            <person name="Barton G.J."/>
            <person name="Sherwood A.V."/>
            <person name="Lopez-Montes A."/>
            <person name="Asiedu R."/>
            <person name="Jamnadass R."/>
            <person name="Muchugi A."/>
            <person name="Goodstein D."/>
            <person name="Egesi C.N."/>
            <person name="Featherston J."/>
            <person name="Asfaw A."/>
            <person name="Simpson G.G."/>
            <person name="Dolezel J."/>
            <person name="Hendre P.S."/>
            <person name="Van Deynze A."/>
            <person name="Kumar P.L."/>
            <person name="Obidiegwu J.E."/>
            <person name="Bhattacharjee R."/>
            <person name="Rokhsar D.S."/>
        </authorList>
    </citation>
    <scope>NUCLEOTIDE SEQUENCE [LARGE SCALE GENOMIC DNA]</scope>
    <source>
        <strain evidence="2">cv. TDa95/00328</strain>
    </source>
</reference>
<comment type="caution">
    <text evidence="1">The sequence shown here is derived from an EMBL/GenBank/DDBJ whole genome shotgun (WGS) entry which is preliminary data.</text>
</comment>